<comment type="similarity">
    <text evidence="1 7">Belongs to the eukaryotic ribosomal protein eS4 family.</text>
</comment>
<feature type="domain" description="KOW" evidence="8">
    <location>
        <begin position="171"/>
        <end position="198"/>
    </location>
</feature>
<proteinExistence type="inferred from homology"/>
<dbReference type="HOGENOM" id="CLU_060400_0_0_2"/>
<evidence type="ECO:0000313" key="10">
    <source>
        <dbReference type="Proteomes" id="UP000002457"/>
    </source>
</evidence>
<dbReference type="GO" id="GO:0019843">
    <property type="term" value="F:rRNA binding"/>
    <property type="evidence" value="ECO:0007669"/>
    <property type="project" value="UniProtKB-KW"/>
</dbReference>
<dbReference type="PROSITE" id="PS50889">
    <property type="entry name" value="S4"/>
    <property type="match status" value="1"/>
</dbReference>
<dbReference type="InterPro" id="IPR013845">
    <property type="entry name" value="Ribosomal_eS4_central_region"/>
</dbReference>
<gene>
    <name evidence="7" type="primary">rps4e</name>
    <name evidence="9" type="ordered locus">Mpal_0454</name>
</gene>
<organism evidence="9 10">
    <name type="scientific">Methanosphaerula palustris (strain ATCC BAA-1556 / DSM 19958 / E1-9c)</name>
    <dbReference type="NCBI Taxonomy" id="521011"/>
    <lineage>
        <taxon>Archaea</taxon>
        <taxon>Methanobacteriati</taxon>
        <taxon>Methanobacteriota</taxon>
        <taxon>Stenosarchaea group</taxon>
        <taxon>Methanomicrobia</taxon>
        <taxon>Methanomicrobiales</taxon>
        <taxon>Methanoregulaceae</taxon>
        <taxon>Methanosphaerula</taxon>
    </lineage>
</organism>
<dbReference type="SUPFAM" id="SSF55174">
    <property type="entry name" value="Alpha-L RNA-binding motif"/>
    <property type="match status" value="1"/>
</dbReference>
<evidence type="ECO:0000256" key="4">
    <source>
        <dbReference type="ARBA" id="ARBA00022980"/>
    </source>
</evidence>
<dbReference type="Pfam" id="PF08071">
    <property type="entry name" value="RS4NT"/>
    <property type="match status" value="1"/>
</dbReference>
<dbReference type="GeneID" id="7272778"/>
<evidence type="ECO:0000256" key="5">
    <source>
        <dbReference type="ARBA" id="ARBA00023274"/>
    </source>
</evidence>
<dbReference type="OrthoDB" id="372073at2157"/>
<dbReference type="Gene3D" id="2.30.30.30">
    <property type="match status" value="1"/>
</dbReference>
<evidence type="ECO:0000256" key="1">
    <source>
        <dbReference type="ARBA" id="ARBA00007500"/>
    </source>
</evidence>
<evidence type="ECO:0000259" key="8">
    <source>
        <dbReference type="SMART" id="SM00739"/>
    </source>
</evidence>
<dbReference type="Gene3D" id="3.10.290.10">
    <property type="entry name" value="RNA-binding S4 domain"/>
    <property type="match status" value="1"/>
</dbReference>
<dbReference type="InterPro" id="IPR038237">
    <property type="entry name" value="Ribosomal_eS4_central_sf"/>
</dbReference>
<dbReference type="HAMAP" id="MF_00485">
    <property type="entry name" value="Ribosomal_eS4"/>
    <property type="match status" value="1"/>
</dbReference>
<protein>
    <recommendedName>
        <fullName evidence="6 7">Small ribosomal subunit protein eS4</fullName>
    </recommendedName>
</protein>
<dbReference type="InterPro" id="IPR041982">
    <property type="entry name" value="Ribosomal_eS4_KOW"/>
</dbReference>
<dbReference type="Pfam" id="PF00900">
    <property type="entry name" value="Ribosomal_S4e"/>
    <property type="match status" value="1"/>
</dbReference>
<dbReference type="PIRSF" id="PIRSF002116">
    <property type="entry name" value="Ribosomal_S4"/>
    <property type="match status" value="1"/>
</dbReference>
<dbReference type="EMBL" id="CP001338">
    <property type="protein sequence ID" value="ACL15828.1"/>
    <property type="molecule type" value="Genomic_DNA"/>
</dbReference>
<dbReference type="eggNOG" id="arCOG04093">
    <property type="taxonomic scope" value="Archaea"/>
</dbReference>
<evidence type="ECO:0000256" key="7">
    <source>
        <dbReference type="HAMAP-Rule" id="MF_00485"/>
    </source>
</evidence>
<accession>B8GKE5</accession>
<dbReference type="PANTHER" id="PTHR11581:SF0">
    <property type="entry name" value="SMALL RIBOSOMAL SUBUNIT PROTEIN ES4"/>
    <property type="match status" value="1"/>
</dbReference>
<keyword evidence="4 7" id="KW-0689">Ribosomal protein</keyword>
<dbReference type="GO" id="GO:0003735">
    <property type="term" value="F:structural constituent of ribosome"/>
    <property type="evidence" value="ECO:0007669"/>
    <property type="project" value="InterPro"/>
</dbReference>
<dbReference type="CDD" id="cd00165">
    <property type="entry name" value="S4"/>
    <property type="match status" value="1"/>
</dbReference>
<evidence type="ECO:0000256" key="3">
    <source>
        <dbReference type="ARBA" id="ARBA00022884"/>
    </source>
</evidence>
<evidence type="ECO:0000256" key="6">
    <source>
        <dbReference type="ARBA" id="ARBA00035272"/>
    </source>
</evidence>
<evidence type="ECO:0000313" key="9">
    <source>
        <dbReference type="EMBL" id="ACL15828.1"/>
    </source>
</evidence>
<dbReference type="InterPro" id="IPR013843">
    <property type="entry name" value="Ribosomal_eS4_N"/>
</dbReference>
<dbReference type="KEGG" id="mpl:Mpal_0454"/>
<keyword evidence="3 7" id="KW-0694">RNA-binding</keyword>
<dbReference type="SMART" id="SM00739">
    <property type="entry name" value="KOW"/>
    <property type="match status" value="1"/>
</dbReference>
<dbReference type="InterPro" id="IPR000876">
    <property type="entry name" value="Ribosomal_eS4"/>
</dbReference>
<dbReference type="InterPro" id="IPR014722">
    <property type="entry name" value="Rib_uL2_dom2"/>
</dbReference>
<sequence length="241" mass="26582">MSEHLKRLVAPRAWHIAKKTNTFISKTAPGPHNGQALPIGVWLRDTMGFAQTLKEVKQILNERSVIVNGRPCRDPKMGIGIFDIIAIPKMGKYYRILLAKNGRLVAISIEAEDAKSRLCKVQDKTIVSGGKTQVNLTYGANVLTEEACSPKDSLVLSLEPEQRFTVLDHFPYKEGNMAMVIGGRHSGKIGKIQTITTVMGSTPNTVILEEVGTGTQFDTIDSYIYMVGRETPVIAEWGIEE</sequence>
<dbReference type="PANTHER" id="PTHR11581">
    <property type="entry name" value="30S/40S RIBOSOMAL PROTEIN S4"/>
    <property type="match status" value="1"/>
</dbReference>
<evidence type="ECO:0000256" key="2">
    <source>
        <dbReference type="ARBA" id="ARBA00022730"/>
    </source>
</evidence>
<dbReference type="Gene3D" id="2.40.50.740">
    <property type="match status" value="1"/>
</dbReference>
<reference evidence="9 10" key="1">
    <citation type="journal article" date="2015" name="Genome Announc.">
        <title>Complete Genome Sequence of Methanosphaerula palustris E1-9CT, a Hydrogenotrophic Methanogen Isolated from a Minerotrophic Fen Peatland.</title>
        <authorList>
            <person name="Cadillo-Quiroz H."/>
            <person name="Browne P."/>
            <person name="Kyrpides N."/>
            <person name="Woyke T."/>
            <person name="Goodwin L."/>
            <person name="Detter C."/>
            <person name="Yavitt J.B."/>
            <person name="Zinder S.H."/>
        </authorList>
    </citation>
    <scope>NUCLEOTIDE SEQUENCE [LARGE SCALE GENOMIC DNA]</scope>
    <source>
        <strain evidence="10">ATCC BAA-1556 / DSM 19958 / E1-9c</strain>
    </source>
</reference>
<keyword evidence="2" id="KW-0699">rRNA-binding</keyword>
<name>B8GKE5_METPE</name>
<keyword evidence="10" id="KW-1185">Reference proteome</keyword>
<dbReference type="RefSeq" id="WP_012617147.1">
    <property type="nucleotide sequence ID" value="NC_011832.1"/>
</dbReference>
<dbReference type="GO" id="GO:0006412">
    <property type="term" value="P:translation"/>
    <property type="evidence" value="ECO:0007669"/>
    <property type="project" value="UniProtKB-UniRule"/>
</dbReference>
<dbReference type="CDD" id="cd06087">
    <property type="entry name" value="KOW_RPS4"/>
    <property type="match status" value="1"/>
</dbReference>
<dbReference type="InterPro" id="IPR036986">
    <property type="entry name" value="S4_RNA-bd_sf"/>
</dbReference>
<dbReference type="InterPro" id="IPR005824">
    <property type="entry name" value="KOW"/>
</dbReference>
<dbReference type="STRING" id="521011.Mpal_0454"/>
<dbReference type="Proteomes" id="UP000002457">
    <property type="component" value="Chromosome"/>
</dbReference>
<keyword evidence="5 7" id="KW-0687">Ribonucleoprotein</keyword>
<dbReference type="NCBIfam" id="NF003312">
    <property type="entry name" value="PRK04313.1"/>
    <property type="match status" value="1"/>
</dbReference>
<dbReference type="AlphaFoldDB" id="B8GKE5"/>
<dbReference type="GO" id="GO:0022627">
    <property type="term" value="C:cytosolic small ribosomal subunit"/>
    <property type="evidence" value="ECO:0007669"/>
    <property type="project" value="TreeGrafter"/>
</dbReference>